<name>A0A1H8A928_9HYPH</name>
<dbReference type="PIRSF" id="PIRSF019381">
    <property type="entry name" value="YcjX"/>
    <property type="match status" value="1"/>
</dbReference>
<dbReference type="AlphaFoldDB" id="A0A1H8A928"/>
<dbReference type="OrthoDB" id="9777645at2"/>
<dbReference type="Proteomes" id="UP000199664">
    <property type="component" value="Unassembled WGS sequence"/>
</dbReference>
<dbReference type="Pfam" id="PF04317">
    <property type="entry name" value="DUF463"/>
    <property type="match status" value="1"/>
</dbReference>
<reference evidence="2" key="1">
    <citation type="submission" date="2016-10" db="EMBL/GenBank/DDBJ databases">
        <authorList>
            <person name="Varghese N."/>
            <person name="Submissions S."/>
        </authorList>
    </citation>
    <scope>NUCLEOTIDE SEQUENCE [LARGE SCALE GENOMIC DNA]</scope>
    <source>
        <strain evidence="2">LMG 26383,CCUG 61248,R- 45681</strain>
    </source>
</reference>
<organism evidence="1 2">
    <name type="scientific">Bosea lupini</name>
    <dbReference type="NCBI Taxonomy" id="1036779"/>
    <lineage>
        <taxon>Bacteria</taxon>
        <taxon>Pseudomonadati</taxon>
        <taxon>Pseudomonadota</taxon>
        <taxon>Alphaproteobacteria</taxon>
        <taxon>Hyphomicrobiales</taxon>
        <taxon>Boseaceae</taxon>
        <taxon>Bosea</taxon>
    </lineage>
</organism>
<evidence type="ECO:0000313" key="2">
    <source>
        <dbReference type="Proteomes" id="UP000199664"/>
    </source>
</evidence>
<keyword evidence="2" id="KW-1185">Reference proteome</keyword>
<dbReference type="PANTHER" id="PTHR38605">
    <property type="entry name" value="ATPASE-RELATED"/>
    <property type="match status" value="1"/>
</dbReference>
<proteinExistence type="predicted"/>
<evidence type="ECO:0000313" key="1">
    <source>
        <dbReference type="EMBL" id="SEM66414.1"/>
    </source>
</evidence>
<dbReference type="STRING" id="1036779.SAMN04515666_1189"/>
<dbReference type="PANTHER" id="PTHR38605:SF1">
    <property type="entry name" value="ATPASE"/>
    <property type="match status" value="1"/>
</dbReference>
<accession>A0A1H8A928</accession>
<dbReference type="InterPro" id="IPR007413">
    <property type="entry name" value="YcjX-like"/>
</dbReference>
<evidence type="ECO:0008006" key="3">
    <source>
        <dbReference type="Google" id="ProtNLM"/>
    </source>
</evidence>
<gene>
    <name evidence="1" type="ORF">SAMN04515666_1189</name>
</gene>
<dbReference type="RefSeq" id="WP_091843229.1">
    <property type="nucleotide sequence ID" value="NZ_FOAN01000018.1"/>
</dbReference>
<sequence length="482" mass="51969">MASGSYLEEARNAALAFGDSLLGLARPRLRIGVTGLSRSGKTVFTTALIQNLVEGAKLPVLKASAEGRIARVRLVPQPDPDIPRFPYEAHRAALSGPDRRWPESTRRISELRIEIDYERAEGWFKGPATLTLDIVDYPGEWLLDLALIGQDYASWSAQAVADARKAHRLAIAAPWLDDLKQRDPAGPADELVAEAASDVFKAYLAALRADPEAVAVTPPGRFLMPGDLEGSPALTFAPLDLPPGVQPQPGTLAGLMAERFEAYKRVVVGPFFREHFARLDRQIVLVDALAALDAGPAALADLETALGQALSAFAVGRNSLLSSLFAPRIEKVLFAATKADHLHHTSHDRLAGVMSHLVARAAAQAQGAGAKVEAMAFAAIRATREVRIREGREELPAIAGVPEASEVVDGEVFDGQTEAAIFPGDLPERPEAIFDPDAPRWHVRAPRFRPPLVKPDAGGRLVPPPQIRLDRALEFLIGDRLA</sequence>
<dbReference type="EMBL" id="FOAN01000018">
    <property type="protein sequence ID" value="SEM66414.1"/>
    <property type="molecule type" value="Genomic_DNA"/>
</dbReference>
<protein>
    <recommendedName>
        <fullName evidence="3">Amino acid regulated cytosolic protein</fullName>
    </recommendedName>
</protein>